<dbReference type="InterPro" id="IPR036890">
    <property type="entry name" value="HATPase_C_sf"/>
</dbReference>
<dbReference type="GO" id="GO:0005524">
    <property type="term" value="F:ATP binding"/>
    <property type="evidence" value="ECO:0007669"/>
    <property type="project" value="UniProtKB-KW"/>
</dbReference>
<dbReference type="PANTHER" id="PTHR35526">
    <property type="entry name" value="ANTI-SIGMA-F FACTOR RSBW-RELATED"/>
    <property type="match status" value="1"/>
</dbReference>
<keyword evidence="3" id="KW-0547">Nucleotide-binding</keyword>
<dbReference type="CDD" id="cd16936">
    <property type="entry name" value="HATPase_RsbW-like"/>
    <property type="match status" value="1"/>
</dbReference>
<dbReference type="Proteomes" id="UP000774570">
    <property type="component" value="Unassembled WGS sequence"/>
</dbReference>
<keyword evidence="1" id="KW-0808">Transferase</keyword>
<keyword evidence="1" id="KW-0723">Serine/threonine-protein kinase</keyword>
<proteinExistence type="predicted"/>
<organism evidence="3 4">
    <name type="scientific">Actinomadura parmotrematis</name>
    <dbReference type="NCBI Taxonomy" id="2864039"/>
    <lineage>
        <taxon>Bacteria</taxon>
        <taxon>Bacillati</taxon>
        <taxon>Actinomycetota</taxon>
        <taxon>Actinomycetes</taxon>
        <taxon>Streptosporangiales</taxon>
        <taxon>Thermomonosporaceae</taxon>
        <taxon>Actinomadura</taxon>
    </lineage>
</organism>
<dbReference type="Pfam" id="PF13581">
    <property type="entry name" value="HATPase_c_2"/>
    <property type="match status" value="1"/>
</dbReference>
<evidence type="ECO:0000256" key="1">
    <source>
        <dbReference type="ARBA" id="ARBA00022527"/>
    </source>
</evidence>
<dbReference type="SUPFAM" id="SSF55874">
    <property type="entry name" value="ATPase domain of HSP90 chaperone/DNA topoisomerase II/histidine kinase"/>
    <property type="match status" value="1"/>
</dbReference>
<dbReference type="PANTHER" id="PTHR35526:SF3">
    <property type="entry name" value="ANTI-SIGMA-F FACTOR RSBW"/>
    <property type="match status" value="1"/>
</dbReference>
<dbReference type="InterPro" id="IPR003594">
    <property type="entry name" value="HATPase_dom"/>
</dbReference>
<keyword evidence="3" id="KW-0067">ATP-binding</keyword>
<sequence>MSAGLARTLTEQRLRKWDCFHLIGDAVQIVAELVANAAEATPRRQIRFQLSRDIHGIVIAVWDASPNLPKPKPIIELALEDLDLTEELYDANGGWGLPIVQALSTSCGYTRDPNGGKWIWARLNPVVRAIY</sequence>
<dbReference type="RefSeq" id="WP_220168761.1">
    <property type="nucleotide sequence ID" value="NZ_JAIBOA010000016.1"/>
</dbReference>
<name>A0ABS7FYM7_9ACTN</name>
<keyword evidence="4" id="KW-1185">Reference proteome</keyword>
<evidence type="ECO:0000313" key="3">
    <source>
        <dbReference type="EMBL" id="MBW8485537.1"/>
    </source>
</evidence>
<reference evidence="3 4" key="1">
    <citation type="submission" date="2021-07" db="EMBL/GenBank/DDBJ databases">
        <title>Actinomadura sp. PM05-2 isolated from lichen.</title>
        <authorList>
            <person name="Somphong A."/>
            <person name="Phongsopitanun W."/>
            <person name="Tanasupawat S."/>
            <person name="Peongsungnone V."/>
        </authorList>
    </citation>
    <scope>NUCLEOTIDE SEQUENCE [LARGE SCALE GENOMIC DNA]</scope>
    <source>
        <strain evidence="3 4">PM05-2</strain>
    </source>
</reference>
<accession>A0ABS7FYM7</accession>
<evidence type="ECO:0000259" key="2">
    <source>
        <dbReference type="Pfam" id="PF13581"/>
    </source>
</evidence>
<dbReference type="InterPro" id="IPR050267">
    <property type="entry name" value="Anti-sigma-factor_SerPK"/>
</dbReference>
<keyword evidence="1" id="KW-0418">Kinase</keyword>
<protein>
    <submittedName>
        <fullName evidence="3">ATP-binding protein</fullName>
    </submittedName>
</protein>
<comment type="caution">
    <text evidence="3">The sequence shown here is derived from an EMBL/GenBank/DDBJ whole genome shotgun (WGS) entry which is preliminary data.</text>
</comment>
<evidence type="ECO:0000313" key="4">
    <source>
        <dbReference type="Proteomes" id="UP000774570"/>
    </source>
</evidence>
<feature type="domain" description="Histidine kinase/HSP90-like ATPase" evidence="2">
    <location>
        <begin position="15"/>
        <end position="121"/>
    </location>
</feature>
<gene>
    <name evidence="3" type="ORF">K1Y72_24365</name>
</gene>
<dbReference type="Gene3D" id="3.30.565.10">
    <property type="entry name" value="Histidine kinase-like ATPase, C-terminal domain"/>
    <property type="match status" value="1"/>
</dbReference>
<dbReference type="EMBL" id="JAIBOA010000016">
    <property type="protein sequence ID" value="MBW8485537.1"/>
    <property type="molecule type" value="Genomic_DNA"/>
</dbReference>